<dbReference type="AlphaFoldDB" id="A0A0D1W1S7"/>
<organism evidence="1 3">
    <name type="scientific">Aneurinibacillus migulanus</name>
    <name type="common">Bacillus migulanus</name>
    <dbReference type="NCBI Taxonomy" id="47500"/>
    <lineage>
        <taxon>Bacteria</taxon>
        <taxon>Bacillati</taxon>
        <taxon>Bacillota</taxon>
        <taxon>Bacilli</taxon>
        <taxon>Bacillales</taxon>
        <taxon>Paenibacillaceae</taxon>
        <taxon>Aneurinibacillus group</taxon>
        <taxon>Aneurinibacillus</taxon>
    </lineage>
</organism>
<dbReference type="Gene3D" id="2.10.260.10">
    <property type="match status" value="1"/>
</dbReference>
<dbReference type="EMBL" id="LGUG01000004">
    <property type="protein sequence ID" value="KON94595.1"/>
    <property type="molecule type" value="Genomic_DNA"/>
</dbReference>
<dbReference type="SUPFAM" id="SSF89447">
    <property type="entry name" value="AbrB/MazE/MraZ-like"/>
    <property type="match status" value="1"/>
</dbReference>
<evidence type="ECO:0000313" key="1">
    <source>
        <dbReference type="EMBL" id="KON94595.1"/>
    </source>
</evidence>
<name>A0A0D1W1S7_ANEMI</name>
<dbReference type="EMBL" id="FNED01000004">
    <property type="protein sequence ID" value="SDI47380.1"/>
    <property type="molecule type" value="Genomic_DNA"/>
</dbReference>
<keyword evidence="3" id="KW-1185">Reference proteome</keyword>
<accession>A0A0D1W1S7</accession>
<reference evidence="2 4" key="2">
    <citation type="submission" date="2016-10" db="EMBL/GenBank/DDBJ databases">
        <authorList>
            <person name="de Groot N.N."/>
        </authorList>
    </citation>
    <scope>NUCLEOTIDE SEQUENCE [LARGE SCALE GENOMIC DNA]</scope>
    <source>
        <strain evidence="2 4">DSM 2895</strain>
    </source>
</reference>
<dbReference type="PATRIC" id="fig|47500.12.peg.3642"/>
<gene>
    <name evidence="1" type="ORF">AF333_02890</name>
    <name evidence="2" type="ORF">SAMN04487909_104146</name>
</gene>
<evidence type="ECO:0000313" key="3">
    <source>
        <dbReference type="Proteomes" id="UP000037269"/>
    </source>
</evidence>
<dbReference type="Proteomes" id="UP000182836">
    <property type="component" value="Unassembled WGS sequence"/>
</dbReference>
<dbReference type="GeneID" id="42304155"/>
<dbReference type="Proteomes" id="UP000037269">
    <property type="component" value="Unassembled WGS sequence"/>
</dbReference>
<proteinExistence type="predicted"/>
<evidence type="ECO:0000313" key="4">
    <source>
        <dbReference type="Proteomes" id="UP000182836"/>
    </source>
</evidence>
<dbReference type="RefSeq" id="WP_043067639.1">
    <property type="nucleotide sequence ID" value="NZ_BJOA01000081.1"/>
</dbReference>
<dbReference type="InterPro" id="IPR037914">
    <property type="entry name" value="SpoVT-AbrB_sf"/>
</dbReference>
<evidence type="ECO:0000313" key="2">
    <source>
        <dbReference type="EMBL" id="SDI47380.1"/>
    </source>
</evidence>
<protein>
    <recommendedName>
        <fullName evidence="5">SpoVT-AbrB domain-containing protein</fullName>
    </recommendedName>
</protein>
<evidence type="ECO:0008006" key="5">
    <source>
        <dbReference type="Google" id="ProtNLM"/>
    </source>
</evidence>
<sequence length="77" mass="8684">MGKNSHVRLDDEGRVWLPDEILKEVGIQLNDFVRIEVLGDGQLSIRKCKGSEEIDGQCVMELAPVVAEEDERYGRKA</sequence>
<dbReference type="OrthoDB" id="2664595at2"/>
<reference evidence="1 3" key="1">
    <citation type="submission" date="2015-07" db="EMBL/GenBank/DDBJ databases">
        <title>Fjat-14205 dsm 2895.</title>
        <authorList>
            <person name="Liu B."/>
            <person name="Wang J."/>
            <person name="Zhu Y."/>
            <person name="Liu G."/>
            <person name="Chen Q."/>
            <person name="Chen Z."/>
            <person name="Lan J."/>
            <person name="Che J."/>
            <person name="Ge C."/>
            <person name="Shi H."/>
            <person name="Pan Z."/>
            <person name="Liu X."/>
        </authorList>
    </citation>
    <scope>NUCLEOTIDE SEQUENCE [LARGE SCALE GENOMIC DNA]</scope>
    <source>
        <strain evidence="1 3">DSM 2895</strain>
    </source>
</reference>